<protein>
    <recommendedName>
        <fullName evidence="5">Acyl-CoA synthetase</fullName>
    </recommendedName>
</protein>
<keyword evidence="2 7" id="KW-0436">Ligase</keyword>
<dbReference type="InterPro" id="IPR000873">
    <property type="entry name" value="AMP-dep_synth/lig_dom"/>
</dbReference>
<dbReference type="Pfam" id="PF23562">
    <property type="entry name" value="AMP-binding_C_3"/>
    <property type="match status" value="1"/>
</dbReference>
<evidence type="ECO:0000313" key="8">
    <source>
        <dbReference type="Proteomes" id="UP000196230"/>
    </source>
</evidence>
<dbReference type="Pfam" id="PF00501">
    <property type="entry name" value="AMP-binding"/>
    <property type="match status" value="1"/>
</dbReference>
<dbReference type="Gene3D" id="3.40.50.12780">
    <property type="entry name" value="N-terminal domain of ligase-like"/>
    <property type="match status" value="1"/>
</dbReference>
<sequence length="618" mass="65729">MQKPTSLTETSTALAADLPEDSNITDLVLSSQAEAPHAPVYAVRNGAGGWLDVSFSAFLDQVRSVARGLIARGVEPGDRVAIFAPTSYEWAVLDQAIWFAGAISVPIYETSSAHQVEHILSDSGTTLVACGTASHEKTTQRAALDGGLKVSTFQLSGAGLDELTAGGTDVDDATLEATRSAADLDDVASLVYTSGTTGKPKGAMITHRNFAAGGLNVLAFAHEVVAWKESGHNSRTLMFLPLAHVLAHAVQVICLVGRIQIAHTPSMGTLTRDLASFRPNWLLAVPRVFEKLEAGVATKAKNAGQGKVFDAARATAIAYSKAQEDAARGTGSGPSLALRAKRAVFDRLVFAKLRAALGGAVEYSVSGASALDPELAHFFRGAGLPIMEGYGLTETTAPATVNIPTAMRMGTVGLPVAGATVRISEDSEVLVKGPIVFKGYWENDQATAECFDDDGYFLTGDLGTLDEDGYLSIVGRKKELIVTAGGKNVYPTPMEEGLRRDRLVNHVVVVGENRPYVGALITLDPEALAEWCKDNGRGEMSMSEAAQDDQVRAAVQEAVDRINEGVSRAESIRKFVILDHELSEESGHVTQSMKLKRSTVMEDFEAEVEALYGPRKKV</sequence>
<proteinExistence type="inferred from homology"/>
<evidence type="ECO:0000256" key="5">
    <source>
        <dbReference type="ARBA" id="ARBA00032875"/>
    </source>
</evidence>
<dbReference type="PROSITE" id="PS00455">
    <property type="entry name" value="AMP_BINDING"/>
    <property type="match status" value="1"/>
</dbReference>
<evidence type="ECO:0000256" key="4">
    <source>
        <dbReference type="ARBA" id="ARBA00023098"/>
    </source>
</evidence>
<reference evidence="7 8" key="1">
    <citation type="submission" date="2017-02" db="EMBL/GenBank/DDBJ databases">
        <authorList>
            <person name="Peterson S.W."/>
        </authorList>
    </citation>
    <scope>NUCLEOTIDE SEQUENCE [LARGE SCALE GENOMIC DNA]</scope>
    <source>
        <strain evidence="7 8">2B3F</strain>
    </source>
</reference>
<evidence type="ECO:0000259" key="6">
    <source>
        <dbReference type="Pfam" id="PF00501"/>
    </source>
</evidence>
<evidence type="ECO:0000256" key="1">
    <source>
        <dbReference type="ARBA" id="ARBA00006432"/>
    </source>
</evidence>
<evidence type="ECO:0000313" key="7">
    <source>
        <dbReference type="EMBL" id="SJN35192.1"/>
    </source>
</evidence>
<dbReference type="SUPFAM" id="SSF56801">
    <property type="entry name" value="Acetyl-CoA synthetase-like"/>
    <property type="match status" value="1"/>
</dbReference>
<dbReference type="CDD" id="cd05907">
    <property type="entry name" value="VL_LC_FACS_like"/>
    <property type="match status" value="1"/>
</dbReference>
<keyword evidence="4" id="KW-0443">Lipid metabolism</keyword>
<gene>
    <name evidence="7" type="ORF">FM125_10490</name>
</gene>
<evidence type="ECO:0000256" key="2">
    <source>
        <dbReference type="ARBA" id="ARBA00022598"/>
    </source>
</evidence>
<dbReference type="InterPro" id="IPR020845">
    <property type="entry name" value="AMP-binding_CS"/>
</dbReference>
<accession>A0A1R4JTA3</accession>
<dbReference type="EMBL" id="FUKP01000067">
    <property type="protein sequence ID" value="SJN35192.1"/>
    <property type="molecule type" value="Genomic_DNA"/>
</dbReference>
<dbReference type="InterPro" id="IPR042099">
    <property type="entry name" value="ANL_N_sf"/>
</dbReference>
<name>A0A1R4JTA3_9MICC</name>
<dbReference type="GO" id="GO:0004467">
    <property type="term" value="F:long-chain fatty acid-CoA ligase activity"/>
    <property type="evidence" value="ECO:0007669"/>
    <property type="project" value="TreeGrafter"/>
</dbReference>
<keyword evidence="3" id="KW-0276">Fatty acid metabolism</keyword>
<dbReference type="PANTHER" id="PTHR43272:SF32">
    <property type="entry name" value="AMP-DEPENDENT SYNTHETASE_LIGASE DOMAIN-CONTAINING PROTEIN"/>
    <property type="match status" value="1"/>
</dbReference>
<dbReference type="AlphaFoldDB" id="A0A1R4JTA3"/>
<feature type="domain" description="AMP-dependent synthetase/ligase" evidence="6">
    <location>
        <begin position="36"/>
        <end position="441"/>
    </location>
</feature>
<dbReference type="Proteomes" id="UP000196230">
    <property type="component" value="Unassembled WGS sequence"/>
</dbReference>
<dbReference type="PANTHER" id="PTHR43272">
    <property type="entry name" value="LONG-CHAIN-FATTY-ACID--COA LIGASE"/>
    <property type="match status" value="1"/>
</dbReference>
<dbReference type="RefSeq" id="WP_087134552.1">
    <property type="nucleotide sequence ID" value="NZ_FUKP01000067.1"/>
</dbReference>
<comment type="similarity">
    <text evidence="1">Belongs to the ATP-dependent AMP-binding enzyme family.</text>
</comment>
<evidence type="ECO:0000256" key="3">
    <source>
        <dbReference type="ARBA" id="ARBA00022832"/>
    </source>
</evidence>
<organism evidence="7 8">
    <name type="scientific">Micrococcus lylae</name>
    <dbReference type="NCBI Taxonomy" id="1273"/>
    <lineage>
        <taxon>Bacteria</taxon>
        <taxon>Bacillati</taxon>
        <taxon>Actinomycetota</taxon>
        <taxon>Actinomycetes</taxon>
        <taxon>Micrococcales</taxon>
        <taxon>Micrococcaceae</taxon>
        <taxon>Micrococcus</taxon>
    </lineage>
</organism>
<dbReference type="GO" id="GO:0016020">
    <property type="term" value="C:membrane"/>
    <property type="evidence" value="ECO:0007669"/>
    <property type="project" value="TreeGrafter"/>
</dbReference>